<feature type="domain" description="HAT C-terminal dimerisation" evidence="1">
    <location>
        <begin position="14"/>
        <end position="89"/>
    </location>
</feature>
<comment type="caution">
    <text evidence="2">The sequence shown here is derived from an EMBL/GenBank/DDBJ whole genome shotgun (WGS) entry which is preliminary data.</text>
</comment>
<evidence type="ECO:0000313" key="2">
    <source>
        <dbReference type="EMBL" id="CAG8555608.1"/>
    </source>
</evidence>
<evidence type="ECO:0000313" key="3">
    <source>
        <dbReference type="Proteomes" id="UP000789831"/>
    </source>
</evidence>
<proteinExistence type="predicted"/>
<protein>
    <submittedName>
        <fullName evidence="2">10710_t:CDS:1</fullName>
    </submittedName>
</protein>
<dbReference type="GO" id="GO:0046983">
    <property type="term" value="F:protein dimerization activity"/>
    <property type="evidence" value="ECO:0007669"/>
    <property type="project" value="InterPro"/>
</dbReference>
<dbReference type="OrthoDB" id="2444731at2759"/>
<dbReference type="InterPro" id="IPR012337">
    <property type="entry name" value="RNaseH-like_sf"/>
</dbReference>
<reference evidence="2" key="1">
    <citation type="submission" date="2021-06" db="EMBL/GenBank/DDBJ databases">
        <authorList>
            <person name="Kallberg Y."/>
            <person name="Tangrot J."/>
            <person name="Rosling A."/>
        </authorList>
    </citation>
    <scope>NUCLEOTIDE SEQUENCE</scope>
    <source>
        <strain evidence="2">MT106</strain>
    </source>
</reference>
<dbReference type="AlphaFoldDB" id="A0A9N9FT40"/>
<sequence>MLDADFDKENLDEIELYISEKLANRKINVLACERQFPHLAHMARDYLVITASSVASERAFSAGGSMITNKRSSLMPKTIRAAQCLQSWMQGPLKGKLDNYVT</sequence>
<organism evidence="2 3">
    <name type="scientific">Ambispora gerdemannii</name>
    <dbReference type="NCBI Taxonomy" id="144530"/>
    <lineage>
        <taxon>Eukaryota</taxon>
        <taxon>Fungi</taxon>
        <taxon>Fungi incertae sedis</taxon>
        <taxon>Mucoromycota</taxon>
        <taxon>Glomeromycotina</taxon>
        <taxon>Glomeromycetes</taxon>
        <taxon>Archaeosporales</taxon>
        <taxon>Ambisporaceae</taxon>
        <taxon>Ambispora</taxon>
    </lineage>
</organism>
<gene>
    <name evidence="2" type="ORF">AGERDE_LOCUS6891</name>
</gene>
<name>A0A9N9FT40_9GLOM</name>
<dbReference type="EMBL" id="CAJVPL010001151">
    <property type="protein sequence ID" value="CAG8555608.1"/>
    <property type="molecule type" value="Genomic_DNA"/>
</dbReference>
<keyword evidence="3" id="KW-1185">Reference proteome</keyword>
<dbReference type="Pfam" id="PF05699">
    <property type="entry name" value="Dimer_Tnp_hAT"/>
    <property type="match status" value="1"/>
</dbReference>
<accession>A0A9N9FT40</accession>
<dbReference type="PANTHER" id="PTHR23272">
    <property type="entry name" value="BED FINGER-RELATED"/>
    <property type="match status" value="1"/>
</dbReference>
<dbReference type="InterPro" id="IPR008906">
    <property type="entry name" value="HATC_C_dom"/>
</dbReference>
<dbReference type="Proteomes" id="UP000789831">
    <property type="component" value="Unassembled WGS sequence"/>
</dbReference>
<dbReference type="SUPFAM" id="SSF53098">
    <property type="entry name" value="Ribonuclease H-like"/>
    <property type="match status" value="1"/>
</dbReference>
<evidence type="ECO:0000259" key="1">
    <source>
        <dbReference type="Pfam" id="PF05699"/>
    </source>
</evidence>